<keyword evidence="1" id="KW-1133">Transmembrane helix</keyword>
<keyword evidence="1" id="KW-0812">Transmembrane</keyword>
<evidence type="ECO:0000313" key="2">
    <source>
        <dbReference type="EMBL" id="HIQ65399.1"/>
    </source>
</evidence>
<dbReference type="Proteomes" id="UP000886725">
    <property type="component" value="Unassembled WGS sequence"/>
</dbReference>
<evidence type="ECO:0000313" key="3">
    <source>
        <dbReference type="Proteomes" id="UP000886725"/>
    </source>
</evidence>
<sequence length="48" mass="5056">MRQLSDYELKAMKGGLSVTAGLVIGAIVIFLAGVLDGFVRPLSCDKDS</sequence>
<protein>
    <recommendedName>
        <fullName evidence="4">Class IIb bacteriocin, lactobin A/cerein 7B family</fullName>
    </recommendedName>
</protein>
<proteinExistence type="predicted"/>
<dbReference type="EMBL" id="DVFU01000129">
    <property type="protein sequence ID" value="HIQ65399.1"/>
    <property type="molecule type" value="Genomic_DNA"/>
</dbReference>
<accession>A0A9D0Z0D8</accession>
<gene>
    <name evidence="2" type="ORF">IAC85_06655</name>
</gene>
<reference evidence="2" key="2">
    <citation type="journal article" date="2021" name="PeerJ">
        <title>Extensive microbial diversity within the chicken gut microbiome revealed by metagenomics and culture.</title>
        <authorList>
            <person name="Gilroy R."/>
            <person name="Ravi A."/>
            <person name="Getino M."/>
            <person name="Pursley I."/>
            <person name="Horton D.L."/>
            <person name="Alikhan N.F."/>
            <person name="Baker D."/>
            <person name="Gharbi K."/>
            <person name="Hall N."/>
            <person name="Watson M."/>
            <person name="Adriaenssens E.M."/>
            <person name="Foster-Nyarko E."/>
            <person name="Jarju S."/>
            <person name="Secka A."/>
            <person name="Antonio M."/>
            <person name="Oren A."/>
            <person name="Chaudhuri R.R."/>
            <person name="La Ragione R."/>
            <person name="Hildebrand F."/>
            <person name="Pallen M.J."/>
        </authorList>
    </citation>
    <scope>NUCLEOTIDE SEQUENCE</scope>
    <source>
        <strain evidence="2">CHK165-10780</strain>
    </source>
</reference>
<name>A0A9D0Z0D8_9FIRM</name>
<reference evidence="2" key="1">
    <citation type="submission" date="2020-10" db="EMBL/GenBank/DDBJ databases">
        <authorList>
            <person name="Gilroy R."/>
        </authorList>
    </citation>
    <scope>NUCLEOTIDE SEQUENCE</scope>
    <source>
        <strain evidence="2">CHK165-10780</strain>
    </source>
</reference>
<keyword evidence="1" id="KW-0472">Membrane</keyword>
<feature type="transmembrane region" description="Helical" evidence="1">
    <location>
        <begin position="20"/>
        <end position="39"/>
    </location>
</feature>
<evidence type="ECO:0008006" key="4">
    <source>
        <dbReference type="Google" id="ProtNLM"/>
    </source>
</evidence>
<organism evidence="2 3">
    <name type="scientific">Candidatus Faecenecus gallistercoris</name>
    <dbReference type="NCBI Taxonomy" id="2840793"/>
    <lineage>
        <taxon>Bacteria</taxon>
        <taxon>Bacillati</taxon>
        <taxon>Bacillota</taxon>
        <taxon>Bacillota incertae sedis</taxon>
        <taxon>Candidatus Faecenecus</taxon>
    </lineage>
</organism>
<comment type="caution">
    <text evidence="2">The sequence shown here is derived from an EMBL/GenBank/DDBJ whole genome shotgun (WGS) entry which is preliminary data.</text>
</comment>
<dbReference type="AlphaFoldDB" id="A0A9D0Z0D8"/>
<evidence type="ECO:0000256" key="1">
    <source>
        <dbReference type="SAM" id="Phobius"/>
    </source>
</evidence>